<dbReference type="InterPro" id="IPR016181">
    <property type="entry name" value="Acyl_CoA_acyltransferase"/>
</dbReference>
<reference evidence="2 3" key="1">
    <citation type="submission" date="2017-04" db="EMBL/GenBank/DDBJ databases">
        <authorList>
            <person name="Afonso C.L."/>
            <person name="Miller P.J."/>
            <person name="Scott M.A."/>
            <person name="Spackman E."/>
            <person name="Goraichik I."/>
            <person name="Dimitrov K.M."/>
            <person name="Suarez D.L."/>
            <person name="Swayne D.E."/>
        </authorList>
    </citation>
    <scope>NUCLEOTIDE SEQUENCE [LARGE SCALE GENOMIC DNA]</scope>
    <source>
        <strain evidence="2 3">11</strain>
    </source>
</reference>
<keyword evidence="2" id="KW-0808">Transferase</keyword>
<dbReference type="CDD" id="cd04301">
    <property type="entry name" value="NAT_SF"/>
    <property type="match status" value="1"/>
</dbReference>
<dbReference type="RefSeq" id="WP_176228882.1">
    <property type="nucleotide sequence ID" value="NZ_FXAZ01000002.1"/>
</dbReference>
<organism evidence="2 3">
    <name type="scientific">Paenibacillus aquistagni</name>
    <dbReference type="NCBI Taxonomy" id="1852522"/>
    <lineage>
        <taxon>Bacteria</taxon>
        <taxon>Bacillati</taxon>
        <taxon>Bacillota</taxon>
        <taxon>Bacilli</taxon>
        <taxon>Bacillales</taxon>
        <taxon>Paenibacillaceae</taxon>
        <taxon>Paenibacillus</taxon>
    </lineage>
</organism>
<dbReference type="Gene3D" id="3.40.630.30">
    <property type="match status" value="1"/>
</dbReference>
<evidence type="ECO:0000313" key="3">
    <source>
        <dbReference type="Proteomes" id="UP000193834"/>
    </source>
</evidence>
<dbReference type="Pfam" id="PF00583">
    <property type="entry name" value="Acetyltransf_1"/>
    <property type="match status" value="1"/>
</dbReference>
<protein>
    <submittedName>
        <fullName evidence="2">Acetyltransferase (GNAT) domain-containing protein</fullName>
    </submittedName>
</protein>
<evidence type="ECO:0000259" key="1">
    <source>
        <dbReference type="PROSITE" id="PS51186"/>
    </source>
</evidence>
<dbReference type="SUPFAM" id="SSF55729">
    <property type="entry name" value="Acyl-CoA N-acyltransferases (Nat)"/>
    <property type="match status" value="1"/>
</dbReference>
<dbReference type="PROSITE" id="PS51186">
    <property type="entry name" value="GNAT"/>
    <property type="match status" value="1"/>
</dbReference>
<dbReference type="AlphaFoldDB" id="A0A1X7K1W8"/>
<dbReference type="InterPro" id="IPR000182">
    <property type="entry name" value="GNAT_dom"/>
</dbReference>
<dbReference type="STRING" id="1852522.SAMN06295960_1977"/>
<feature type="domain" description="N-acetyltransferase" evidence="1">
    <location>
        <begin position="135"/>
        <end position="290"/>
    </location>
</feature>
<name>A0A1X7K1W8_9BACL</name>
<dbReference type="GO" id="GO:0016747">
    <property type="term" value="F:acyltransferase activity, transferring groups other than amino-acyl groups"/>
    <property type="evidence" value="ECO:0007669"/>
    <property type="project" value="InterPro"/>
</dbReference>
<proteinExistence type="predicted"/>
<keyword evidence="3" id="KW-1185">Reference proteome</keyword>
<accession>A0A1X7K1W8</accession>
<dbReference type="EMBL" id="FXAZ01000002">
    <property type="protein sequence ID" value="SMG34875.1"/>
    <property type="molecule type" value="Genomic_DNA"/>
</dbReference>
<sequence length="290" mass="32925">MKTCSLEQADKHEFAVHQVIYSNADIEMWYDWHTRLNDTKFTDQCYWVQCGEDRIGGVIKLDDTIMHLFVIPPFTDRQQLWEMLLACCQDIRYMNGVLQEDVPILLALGFEVVVTRQVMCCPASNSRKLELPPGFSLHPIDDSIQLSAFIQPMRDGYQGGVDQKAFGARHDGKIMEDLAYLMKVYQHRNLSIYMMNEQNREIVGLCLAGIYENMPLGFAEIAEICVVPSYRSKGLAAFMLHHVKQSASADTDVVKLCVTMGNDAERLYKKAGFQAGPPFARMKKSSNHIG</sequence>
<dbReference type="Proteomes" id="UP000193834">
    <property type="component" value="Unassembled WGS sequence"/>
</dbReference>
<evidence type="ECO:0000313" key="2">
    <source>
        <dbReference type="EMBL" id="SMG34875.1"/>
    </source>
</evidence>
<gene>
    <name evidence="2" type="ORF">SAMN06295960_1977</name>
</gene>